<sequence length="102" mass="11282">MYRLINLYPTPDDPEEFKRYFVEVHLPLGANVPGAIRRGYAFAPDIQINGDIDCFCVFEADYESKEALLAALATPEAAAAGADVPNYSPKPARSLLYELTEI</sequence>
<accession>A0A6I4T2W6</accession>
<gene>
    <name evidence="2" type="ORF">GRI91_02165</name>
</gene>
<comment type="caution">
    <text evidence="2">The sequence shown here is derived from an EMBL/GenBank/DDBJ whole genome shotgun (WGS) entry which is preliminary data.</text>
</comment>
<dbReference type="InterPro" id="IPR009799">
    <property type="entry name" value="EthD_dom"/>
</dbReference>
<dbReference type="OrthoDB" id="5294870at2"/>
<dbReference type="Proteomes" id="UP000438476">
    <property type="component" value="Unassembled WGS sequence"/>
</dbReference>
<dbReference type="RefSeq" id="WP_160734981.1">
    <property type="nucleotide sequence ID" value="NZ_WTYT01000001.1"/>
</dbReference>
<protein>
    <submittedName>
        <fullName evidence="2">EthD family reductase</fullName>
    </submittedName>
</protein>
<organism evidence="2 3">
    <name type="scientific">Altericroceibacterium endophyticum</name>
    <dbReference type="NCBI Taxonomy" id="1808508"/>
    <lineage>
        <taxon>Bacteria</taxon>
        <taxon>Pseudomonadati</taxon>
        <taxon>Pseudomonadota</taxon>
        <taxon>Alphaproteobacteria</taxon>
        <taxon>Sphingomonadales</taxon>
        <taxon>Erythrobacteraceae</taxon>
        <taxon>Altericroceibacterium</taxon>
    </lineage>
</organism>
<dbReference type="Gene3D" id="3.30.70.100">
    <property type="match status" value="1"/>
</dbReference>
<dbReference type="InterPro" id="IPR011008">
    <property type="entry name" value="Dimeric_a/b-barrel"/>
</dbReference>
<dbReference type="EMBL" id="WTYT01000001">
    <property type="protein sequence ID" value="MXO64561.1"/>
    <property type="molecule type" value="Genomic_DNA"/>
</dbReference>
<dbReference type="Pfam" id="PF07110">
    <property type="entry name" value="EthD"/>
    <property type="match status" value="1"/>
</dbReference>
<keyword evidence="3" id="KW-1185">Reference proteome</keyword>
<dbReference type="AlphaFoldDB" id="A0A6I4T2W6"/>
<evidence type="ECO:0000313" key="2">
    <source>
        <dbReference type="EMBL" id="MXO64561.1"/>
    </source>
</evidence>
<dbReference type="SUPFAM" id="SSF54909">
    <property type="entry name" value="Dimeric alpha+beta barrel"/>
    <property type="match status" value="1"/>
</dbReference>
<name>A0A6I4T2W6_9SPHN</name>
<feature type="domain" description="EthD" evidence="1">
    <location>
        <begin position="13"/>
        <end position="87"/>
    </location>
</feature>
<evidence type="ECO:0000313" key="3">
    <source>
        <dbReference type="Proteomes" id="UP000438476"/>
    </source>
</evidence>
<dbReference type="GO" id="GO:0016491">
    <property type="term" value="F:oxidoreductase activity"/>
    <property type="evidence" value="ECO:0007669"/>
    <property type="project" value="InterPro"/>
</dbReference>
<dbReference type="NCBIfam" id="TIGR02118">
    <property type="entry name" value="EthD family reductase"/>
    <property type="match status" value="1"/>
</dbReference>
<proteinExistence type="predicted"/>
<reference evidence="2 3" key="1">
    <citation type="submission" date="2019-12" db="EMBL/GenBank/DDBJ databases">
        <title>Genomic-based taxomic classification of the family Erythrobacteraceae.</title>
        <authorList>
            <person name="Xu L."/>
        </authorList>
    </citation>
    <scope>NUCLEOTIDE SEQUENCE [LARGE SCALE GENOMIC DNA]</scope>
    <source>
        <strain evidence="2 3">LMG 29518</strain>
    </source>
</reference>
<evidence type="ECO:0000259" key="1">
    <source>
        <dbReference type="Pfam" id="PF07110"/>
    </source>
</evidence>